<evidence type="ECO:0000256" key="2">
    <source>
        <dbReference type="ARBA" id="ARBA00023015"/>
    </source>
</evidence>
<comment type="caution">
    <text evidence="8">The sequence shown here is derived from an EMBL/GenBank/DDBJ whole genome shotgun (WGS) entry which is preliminary data.</text>
</comment>
<name>A0ABR0PJ51_GOSAR</name>
<feature type="compositionally biased region" description="Basic and acidic residues" evidence="6">
    <location>
        <begin position="293"/>
        <end position="328"/>
    </location>
</feature>
<keyword evidence="3" id="KW-0238">DNA-binding</keyword>
<keyword evidence="5" id="KW-0539">Nucleus</keyword>
<dbReference type="PANTHER" id="PTHR33729:SF6">
    <property type="entry name" value="METHYL-CPG-BINDING DOMAIN-CONTAINING PROTEIN 11"/>
    <property type="match status" value="1"/>
</dbReference>
<keyword evidence="9" id="KW-1185">Reference proteome</keyword>
<feature type="compositionally biased region" description="Basic and acidic residues" evidence="6">
    <location>
        <begin position="158"/>
        <end position="167"/>
    </location>
</feature>
<dbReference type="SUPFAM" id="SSF54171">
    <property type="entry name" value="DNA-binding domain"/>
    <property type="match status" value="1"/>
</dbReference>
<evidence type="ECO:0000256" key="6">
    <source>
        <dbReference type="SAM" id="MobiDB-lite"/>
    </source>
</evidence>
<evidence type="ECO:0000256" key="5">
    <source>
        <dbReference type="ARBA" id="ARBA00023242"/>
    </source>
</evidence>
<dbReference type="Pfam" id="PF01429">
    <property type="entry name" value="MBD"/>
    <property type="match status" value="1"/>
</dbReference>
<sequence>MAIETRKKSITVSRFNKNTENFVKHVSSKFWDYHRKKVEKASAVEKGKEKKEMDSAKDDVVCLQLTAPPGWKKMLKPKKGGTPKKNEIIFTAPSGEQISNKKQLEHYLKQHPGGPVISEFDWGTGETPRRSARISEKVKAMPTADSEPPKKRGRKSSASKDDNKESETAPEGTEDSKDVMEEAGKSEEENENENKDKTQDGNSKSEPTSKEVTRGVDAKISTNIEEGKGDGEAVSEKLKCPQDGVEMNASGFGQKETADMEDATSDGNVEQPASEAEKGLGSMEQEKPNVCVTEERKNEGQGEVKPKHDRSTIESEREIEVNEAANRDETEEAIQNGSKGSNAEEGKP</sequence>
<accession>A0ABR0PJ51</accession>
<keyword evidence="2" id="KW-0805">Transcription regulation</keyword>
<feature type="compositionally biased region" description="Basic and acidic residues" evidence="6">
    <location>
        <begin position="127"/>
        <end position="139"/>
    </location>
</feature>
<protein>
    <recommendedName>
        <fullName evidence="7">MBD domain-containing protein</fullName>
    </recommendedName>
</protein>
<keyword evidence="4" id="KW-0804">Transcription</keyword>
<dbReference type="EMBL" id="JARKNE010000006">
    <property type="protein sequence ID" value="KAK5824447.1"/>
    <property type="molecule type" value="Genomic_DNA"/>
</dbReference>
<dbReference type="Gene3D" id="3.30.890.10">
    <property type="entry name" value="Methyl-cpg-binding Protein 2, Chain A"/>
    <property type="match status" value="1"/>
</dbReference>
<feature type="compositionally biased region" description="Basic and acidic residues" evidence="6">
    <location>
        <begin position="207"/>
        <end position="217"/>
    </location>
</feature>
<evidence type="ECO:0000256" key="4">
    <source>
        <dbReference type="ARBA" id="ARBA00023163"/>
    </source>
</evidence>
<gene>
    <name evidence="8" type="ORF">PVK06_019221</name>
</gene>
<organism evidence="8 9">
    <name type="scientific">Gossypium arboreum</name>
    <name type="common">Tree cotton</name>
    <name type="synonym">Gossypium nanking</name>
    <dbReference type="NCBI Taxonomy" id="29729"/>
    <lineage>
        <taxon>Eukaryota</taxon>
        <taxon>Viridiplantae</taxon>
        <taxon>Streptophyta</taxon>
        <taxon>Embryophyta</taxon>
        <taxon>Tracheophyta</taxon>
        <taxon>Spermatophyta</taxon>
        <taxon>Magnoliopsida</taxon>
        <taxon>eudicotyledons</taxon>
        <taxon>Gunneridae</taxon>
        <taxon>Pentapetalae</taxon>
        <taxon>rosids</taxon>
        <taxon>malvids</taxon>
        <taxon>Malvales</taxon>
        <taxon>Malvaceae</taxon>
        <taxon>Malvoideae</taxon>
        <taxon>Gossypium</taxon>
    </lineage>
</organism>
<feature type="compositionally biased region" description="Basic residues" evidence="6">
    <location>
        <begin position="73"/>
        <end position="82"/>
    </location>
</feature>
<comment type="subcellular location">
    <subcellularLocation>
        <location evidence="1">Nucleus</location>
    </subcellularLocation>
</comment>
<evidence type="ECO:0000256" key="1">
    <source>
        <dbReference type="ARBA" id="ARBA00004123"/>
    </source>
</evidence>
<reference evidence="8 9" key="1">
    <citation type="submission" date="2023-03" db="EMBL/GenBank/DDBJ databases">
        <title>WGS of Gossypium arboreum.</title>
        <authorList>
            <person name="Yu D."/>
        </authorList>
    </citation>
    <scope>NUCLEOTIDE SEQUENCE [LARGE SCALE GENOMIC DNA]</scope>
    <source>
        <tissue evidence="8">Leaf</tissue>
    </source>
</reference>
<feature type="compositionally biased region" description="Basic and acidic residues" evidence="6">
    <location>
        <begin position="225"/>
        <end position="240"/>
    </location>
</feature>
<evidence type="ECO:0000313" key="8">
    <source>
        <dbReference type="EMBL" id="KAK5824447.1"/>
    </source>
</evidence>
<dbReference type="InterPro" id="IPR001739">
    <property type="entry name" value="Methyl_CpG_DNA-bd"/>
</dbReference>
<dbReference type="Proteomes" id="UP001358586">
    <property type="component" value="Chromosome 6"/>
</dbReference>
<dbReference type="PROSITE" id="PS50982">
    <property type="entry name" value="MBD"/>
    <property type="match status" value="1"/>
</dbReference>
<proteinExistence type="predicted"/>
<evidence type="ECO:0000259" key="7">
    <source>
        <dbReference type="PROSITE" id="PS50982"/>
    </source>
</evidence>
<evidence type="ECO:0000313" key="9">
    <source>
        <dbReference type="Proteomes" id="UP001358586"/>
    </source>
</evidence>
<dbReference type="InterPro" id="IPR016177">
    <property type="entry name" value="DNA-bd_dom_sf"/>
</dbReference>
<feature type="compositionally biased region" description="Basic and acidic residues" evidence="6">
    <location>
        <begin position="174"/>
        <end position="199"/>
    </location>
</feature>
<feature type="region of interest" description="Disordered" evidence="6">
    <location>
        <begin position="72"/>
        <end position="348"/>
    </location>
</feature>
<dbReference type="InterPro" id="IPR039622">
    <property type="entry name" value="MBD10/11"/>
</dbReference>
<feature type="domain" description="MBD" evidence="7">
    <location>
        <begin position="57"/>
        <end position="127"/>
    </location>
</feature>
<evidence type="ECO:0000256" key="3">
    <source>
        <dbReference type="ARBA" id="ARBA00023125"/>
    </source>
</evidence>
<dbReference type="PANTHER" id="PTHR33729">
    <property type="entry name" value="METHYL-CPG BINDING DOMAIN CONTAINING PROTEIN, EXPRESSED"/>
    <property type="match status" value="1"/>
</dbReference>